<name>A0A6C0B619_9ZZZZ</name>
<proteinExistence type="predicted"/>
<dbReference type="Gene3D" id="2.70.9.20">
    <property type="entry name" value="Major capsid protein Vp54"/>
    <property type="match status" value="1"/>
</dbReference>
<dbReference type="Gene3D" id="2.70.9.10">
    <property type="entry name" value="Adenovirus Type 2 Hexon, domain 4"/>
    <property type="match status" value="1"/>
</dbReference>
<reference evidence="3" key="1">
    <citation type="journal article" date="2020" name="Nature">
        <title>Giant virus diversity and host interactions through global metagenomics.</title>
        <authorList>
            <person name="Schulz F."/>
            <person name="Roux S."/>
            <person name="Paez-Espino D."/>
            <person name="Jungbluth S."/>
            <person name="Walsh D.A."/>
            <person name="Denef V.J."/>
            <person name="McMahon K.D."/>
            <person name="Konstantinidis K.T."/>
            <person name="Eloe-Fadrosh E.A."/>
            <person name="Kyrpides N.C."/>
            <person name="Woyke T."/>
        </authorList>
    </citation>
    <scope>NUCLEOTIDE SEQUENCE</scope>
    <source>
        <strain evidence="3">GVMAG-M-3300009422-16</strain>
    </source>
</reference>
<dbReference type="Pfam" id="PF16903">
    <property type="entry name" value="Capsid_N"/>
    <property type="match status" value="1"/>
</dbReference>
<evidence type="ECO:0000259" key="1">
    <source>
        <dbReference type="Pfam" id="PF04451"/>
    </source>
</evidence>
<accession>A0A6C0B619</accession>
<dbReference type="InterPro" id="IPR007542">
    <property type="entry name" value="MCP_C"/>
</dbReference>
<sequence>MGGGLIQLMAIGPQNNKICGNPKVSFFKCVYSQYCNFGIEWFYQYFQGEKKLGKTIKCILDKKGDLLREMYIVFEISSNSYEIPKLGLRLIDYVEIQIGGQTIDKHYGEWLDIWTQLNYTHGKYEVFKSLIKDKYSSSTQSSTTTTNNCGSTSIKRLYVPLIFWFNLNPGLALPLVSLQYHEVTLYLKIKALEDLQIYTTKTPTSKAPLAANSNNKLFEPATGGGNVWGGGITTTSTNDVVGENTIAFIDMSGGSSGPQPSKWHTTIFNGEIHDVYLMCEYIFLDVKQKKRFALAETEYLITQVQYTDKLDLNPLTVAGPTATASISLQFNHPIKQLIFAVYPSSLNNFMIYKNMDNSFTVDNIELYANNSKITEINNVEFYTLLKPFAHYNCGGFTSSDKVTNFNGGFYLYSFGINPASFQPSGSLNFSRLNDFSINFTYVKTDAQYTTIAEPYKFMAFGHNYNILKIKNGMGGILYSS</sequence>
<protein>
    <recommendedName>
        <fullName evidence="4">Major capsid protein N-terminal domain-containing protein</fullName>
    </recommendedName>
</protein>
<dbReference type="InterPro" id="IPR016112">
    <property type="entry name" value="VP_dsDNA_II"/>
</dbReference>
<dbReference type="EMBL" id="MN739069">
    <property type="protein sequence ID" value="QHS86978.1"/>
    <property type="molecule type" value="Genomic_DNA"/>
</dbReference>
<feature type="domain" description="Major capsid protein C-terminal" evidence="1">
    <location>
        <begin position="290"/>
        <end position="475"/>
    </location>
</feature>
<feature type="domain" description="Major capsid protein N-terminal" evidence="2">
    <location>
        <begin position="25"/>
        <end position="206"/>
    </location>
</feature>
<evidence type="ECO:0000313" key="3">
    <source>
        <dbReference type="EMBL" id="QHS86978.1"/>
    </source>
</evidence>
<dbReference type="Pfam" id="PF04451">
    <property type="entry name" value="Capsid_NCLDV"/>
    <property type="match status" value="1"/>
</dbReference>
<dbReference type="InterPro" id="IPR038519">
    <property type="entry name" value="MCP_C_sf"/>
</dbReference>
<evidence type="ECO:0008006" key="4">
    <source>
        <dbReference type="Google" id="ProtNLM"/>
    </source>
</evidence>
<evidence type="ECO:0000259" key="2">
    <source>
        <dbReference type="Pfam" id="PF16903"/>
    </source>
</evidence>
<dbReference type="AlphaFoldDB" id="A0A6C0B619"/>
<dbReference type="SUPFAM" id="SSF49749">
    <property type="entry name" value="Group II dsDNA viruses VP"/>
    <property type="match status" value="2"/>
</dbReference>
<organism evidence="3">
    <name type="scientific">viral metagenome</name>
    <dbReference type="NCBI Taxonomy" id="1070528"/>
    <lineage>
        <taxon>unclassified sequences</taxon>
        <taxon>metagenomes</taxon>
        <taxon>organismal metagenomes</taxon>
    </lineage>
</organism>
<dbReference type="InterPro" id="IPR031654">
    <property type="entry name" value="Capsid_N"/>
</dbReference>
<dbReference type="GO" id="GO:0005198">
    <property type="term" value="F:structural molecule activity"/>
    <property type="evidence" value="ECO:0007669"/>
    <property type="project" value="InterPro"/>
</dbReference>